<proteinExistence type="predicted"/>
<organism evidence="2 3">
    <name type="scientific">Plakobranchus ocellatus</name>
    <dbReference type="NCBI Taxonomy" id="259542"/>
    <lineage>
        <taxon>Eukaryota</taxon>
        <taxon>Metazoa</taxon>
        <taxon>Spiralia</taxon>
        <taxon>Lophotrochozoa</taxon>
        <taxon>Mollusca</taxon>
        <taxon>Gastropoda</taxon>
        <taxon>Heterobranchia</taxon>
        <taxon>Euthyneura</taxon>
        <taxon>Panpulmonata</taxon>
        <taxon>Sacoglossa</taxon>
        <taxon>Placobranchoidea</taxon>
        <taxon>Plakobranchidae</taxon>
        <taxon>Plakobranchus</taxon>
    </lineage>
</organism>
<gene>
    <name evidence="2" type="ORF">PoB_001422200</name>
</gene>
<feature type="compositionally biased region" description="Acidic residues" evidence="1">
    <location>
        <begin position="8"/>
        <end position="25"/>
    </location>
</feature>
<name>A0AAV3YZI1_9GAST</name>
<comment type="caution">
    <text evidence="2">The sequence shown here is derived from an EMBL/GenBank/DDBJ whole genome shotgun (WGS) entry which is preliminary data.</text>
</comment>
<reference evidence="2 3" key="1">
    <citation type="journal article" date="2021" name="Elife">
        <title>Chloroplast acquisition without the gene transfer in kleptoplastic sea slugs, Plakobranchus ocellatus.</title>
        <authorList>
            <person name="Maeda T."/>
            <person name="Takahashi S."/>
            <person name="Yoshida T."/>
            <person name="Shimamura S."/>
            <person name="Takaki Y."/>
            <person name="Nagai Y."/>
            <person name="Toyoda A."/>
            <person name="Suzuki Y."/>
            <person name="Arimoto A."/>
            <person name="Ishii H."/>
            <person name="Satoh N."/>
            <person name="Nishiyama T."/>
            <person name="Hasebe M."/>
            <person name="Maruyama T."/>
            <person name="Minagawa J."/>
            <person name="Obokata J."/>
            <person name="Shigenobu S."/>
        </authorList>
    </citation>
    <scope>NUCLEOTIDE SEQUENCE [LARGE SCALE GENOMIC DNA]</scope>
</reference>
<sequence>MGNPANSNDDDDDDDDDDGDDDDDDRNTNKNNKHNKVIHWCVNMSPPSGALFNCKVVGQPQFIAGNRGFRPCCFSSPTPNIRYSQSRQVMVPNPNNREALEITWRIQLTLAINIHKQWIRVGKQI</sequence>
<dbReference type="AlphaFoldDB" id="A0AAV3YZI1"/>
<evidence type="ECO:0000256" key="1">
    <source>
        <dbReference type="SAM" id="MobiDB-lite"/>
    </source>
</evidence>
<feature type="region of interest" description="Disordered" evidence="1">
    <location>
        <begin position="1"/>
        <end position="35"/>
    </location>
</feature>
<protein>
    <submittedName>
        <fullName evidence="2">Uncharacterized protein</fullName>
    </submittedName>
</protein>
<evidence type="ECO:0000313" key="2">
    <source>
        <dbReference type="EMBL" id="GFN87716.1"/>
    </source>
</evidence>
<keyword evidence="3" id="KW-1185">Reference proteome</keyword>
<accession>A0AAV3YZI1</accession>
<dbReference type="EMBL" id="BLXT01001780">
    <property type="protein sequence ID" value="GFN87716.1"/>
    <property type="molecule type" value="Genomic_DNA"/>
</dbReference>
<evidence type="ECO:0000313" key="3">
    <source>
        <dbReference type="Proteomes" id="UP000735302"/>
    </source>
</evidence>
<dbReference type="Proteomes" id="UP000735302">
    <property type="component" value="Unassembled WGS sequence"/>
</dbReference>